<evidence type="ECO:0000259" key="6">
    <source>
        <dbReference type="PROSITE" id="PS51918"/>
    </source>
</evidence>
<keyword evidence="3" id="KW-0479">Metal-binding</keyword>
<dbReference type="InterPro" id="IPR023885">
    <property type="entry name" value="4Fe4S-binding_SPASM_dom"/>
</dbReference>
<evidence type="ECO:0000256" key="3">
    <source>
        <dbReference type="ARBA" id="ARBA00022723"/>
    </source>
</evidence>
<dbReference type="InterPro" id="IPR058240">
    <property type="entry name" value="rSAM_sf"/>
</dbReference>
<sequence length="484" mass="52922">MYAIISPRFALRGWHGLPFGLEDRANGINSPLDAASFQALSLCDGKTPIAFPLVSSSLIERVHRLIDAGVAQACDPGAKLAGEQAYRQTQARFIDLVHWSITGKCNLRCRHCYMEAPRAKYGELSTEQCLHIVDQLHQANVSRVAITGGEPLIRADFWRIVDALREKGIILAELFTNGVLLTDSTLAALRKRALSPTLVLSFDGLGTHDWVRGVAAVEEKVIEAIPRAVKAGFRVSIETAVYKGNLNRLMPTYALLKGLGISAWKVAGMMNTGGWRREGRHLTAPRTALYAAYLDLAARHRRDGAPFTLALGGLYYGAKGGSLWMSPFNKLSGQPDAVSQAVCLSCRIRPAIMADGRLLPCIPMTDTGVEREMPRLSETTLSQALRDSAYFDRIDTRVEQLFSRNRQCRACAHRLKCGGGCRASALAAGHGDYFGADPDACFFFKNGYDEKLARKLNAKPASALEITQARTRADRTQAARMAVG</sequence>
<dbReference type="SFLD" id="SFLDG01386">
    <property type="entry name" value="main_SPASM_domain-containing"/>
    <property type="match status" value="1"/>
</dbReference>
<accession>A0ABZ0S7L9</accession>
<dbReference type="SFLD" id="SFLDG01067">
    <property type="entry name" value="SPASM/twitch_domain_containing"/>
    <property type="match status" value="1"/>
</dbReference>
<evidence type="ECO:0000256" key="1">
    <source>
        <dbReference type="ARBA" id="ARBA00001966"/>
    </source>
</evidence>
<dbReference type="InterPro" id="IPR007197">
    <property type="entry name" value="rSAM"/>
</dbReference>
<organism evidence="7 8">
    <name type="scientific">Thiorhodovibrio winogradskyi</name>
    <dbReference type="NCBI Taxonomy" id="77007"/>
    <lineage>
        <taxon>Bacteria</taxon>
        <taxon>Pseudomonadati</taxon>
        <taxon>Pseudomonadota</taxon>
        <taxon>Gammaproteobacteria</taxon>
        <taxon>Chromatiales</taxon>
        <taxon>Chromatiaceae</taxon>
        <taxon>Thiorhodovibrio</taxon>
    </lineage>
</organism>
<keyword evidence="8" id="KW-1185">Reference proteome</keyword>
<dbReference type="Gene3D" id="3.20.20.70">
    <property type="entry name" value="Aldolase class I"/>
    <property type="match status" value="1"/>
</dbReference>
<dbReference type="SUPFAM" id="SSF102114">
    <property type="entry name" value="Radical SAM enzymes"/>
    <property type="match status" value="1"/>
</dbReference>
<keyword evidence="4" id="KW-0408">Iron</keyword>
<evidence type="ECO:0000313" key="8">
    <source>
        <dbReference type="Proteomes" id="UP001432180"/>
    </source>
</evidence>
<keyword evidence="5" id="KW-0411">Iron-sulfur</keyword>
<dbReference type="PANTHER" id="PTHR11228">
    <property type="entry name" value="RADICAL SAM DOMAIN PROTEIN"/>
    <property type="match status" value="1"/>
</dbReference>
<protein>
    <submittedName>
        <fullName evidence="7">Antilisterial bacteriocin subtilosin biosynthesis protein AlbA</fullName>
    </submittedName>
</protein>
<dbReference type="EMBL" id="CP121472">
    <property type="protein sequence ID" value="WPL16489.1"/>
    <property type="molecule type" value="Genomic_DNA"/>
</dbReference>
<dbReference type="NCBIfam" id="TIGR04085">
    <property type="entry name" value="rSAM_more_4Fe4S"/>
    <property type="match status" value="1"/>
</dbReference>
<dbReference type="Proteomes" id="UP001432180">
    <property type="component" value="Chromosome"/>
</dbReference>
<evidence type="ECO:0000256" key="5">
    <source>
        <dbReference type="ARBA" id="ARBA00023014"/>
    </source>
</evidence>
<dbReference type="SFLD" id="SFLDS00029">
    <property type="entry name" value="Radical_SAM"/>
    <property type="match status" value="1"/>
</dbReference>
<keyword evidence="2" id="KW-0949">S-adenosyl-L-methionine</keyword>
<dbReference type="CDD" id="cd01335">
    <property type="entry name" value="Radical_SAM"/>
    <property type="match status" value="1"/>
</dbReference>
<dbReference type="InterPro" id="IPR050377">
    <property type="entry name" value="Radical_SAM_PqqE_MftC-like"/>
</dbReference>
<name>A0ABZ0S7L9_9GAMM</name>
<dbReference type="PROSITE" id="PS51918">
    <property type="entry name" value="RADICAL_SAM"/>
    <property type="match status" value="1"/>
</dbReference>
<dbReference type="InterPro" id="IPR013785">
    <property type="entry name" value="Aldolase_TIM"/>
</dbReference>
<evidence type="ECO:0000313" key="7">
    <source>
        <dbReference type="EMBL" id="WPL16489.1"/>
    </source>
</evidence>
<dbReference type="RefSeq" id="WP_328987037.1">
    <property type="nucleotide sequence ID" value="NZ_CP121472.1"/>
</dbReference>
<evidence type="ECO:0000256" key="4">
    <source>
        <dbReference type="ARBA" id="ARBA00023004"/>
    </source>
</evidence>
<dbReference type="PANTHER" id="PTHR11228:SF7">
    <property type="entry name" value="PQQA PEPTIDE CYCLASE"/>
    <property type="match status" value="1"/>
</dbReference>
<reference evidence="7 8" key="1">
    <citation type="journal article" date="2023" name="Microorganisms">
        <title>Thiorhodovibrio frisius and Trv. litoralis spp. nov., Two Novel Members from a Clade of Fastidious Purple Sulfur Bacteria That Exhibit Unique Red-Shifted Light-Harvesting Capabilities.</title>
        <authorList>
            <person name="Methner A."/>
            <person name="Kuzyk S.B."/>
            <person name="Petersen J."/>
            <person name="Bauer S."/>
            <person name="Brinkmann H."/>
            <person name="Sichau K."/>
            <person name="Wanner G."/>
            <person name="Wolf J."/>
            <person name="Neumann-Schaal M."/>
            <person name="Henke P."/>
            <person name="Tank M."/>
            <person name="Sproer C."/>
            <person name="Bunk B."/>
            <person name="Overmann J."/>
        </authorList>
    </citation>
    <scope>NUCLEOTIDE SEQUENCE [LARGE SCALE GENOMIC DNA]</scope>
    <source>
        <strain evidence="7 8">DSM 6702</strain>
    </source>
</reference>
<dbReference type="Pfam" id="PF04055">
    <property type="entry name" value="Radical_SAM"/>
    <property type="match status" value="1"/>
</dbReference>
<evidence type="ECO:0000256" key="2">
    <source>
        <dbReference type="ARBA" id="ARBA00022691"/>
    </source>
</evidence>
<comment type="cofactor">
    <cofactor evidence="1">
        <name>[4Fe-4S] cluster</name>
        <dbReference type="ChEBI" id="CHEBI:49883"/>
    </cofactor>
</comment>
<proteinExistence type="predicted"/>
<gene>
    <name evidence="7" type="primary">albA</name>
    <name evidence="7" type="ORF">Thiowin_01445</name>
</gene>
<feature type="domain" description="Radical SAM core" evidence="6">
    <location>
        <begin position="89"/>
        <end position="306"/>
    </location>
</feature>